<comment type="subcellular location">
    <subcellularLocation>
        <location evidence="1">Cytoplasm</location>
    </subcellularLocation>
</comment>
<evidence type="ECO:0000256" key="2">
    <source>
        <dbReference type="ARBA" id="ARBA00022490"/>
    </source>
</evidence>
<dbReference type="SMART" id="SM00564">
    <property type="entry name" value="PQQ"/>
    <property type="match status" value="2"/>
</dbReference>
<dbReference type="Pfam" id="PF00400">
    <property type="entry name" value="WD40"/>
    <property type="match status" value="5"/>
</dbReference>
<comment type="caution">
    <text evidence="7">The sequence shown here is derived from an EMBL/GenBank/DDBJ whole genome shotgun (WGS) entry which is preliminary data.</text>
</comment>
<dbReference type="Proteomes" id="UP000765509">
    <property type="component" value="Unassembled WGS sequence"/>
</dbReference>
<comment type="similarity">
    <text evidence="5">Belongs to the WD repeat MORG1 family.</text>
</comment>
<sequence>MIKSSSRPQPILESQLNHQGIINVVRYNHGAQYLLTAGQDRSIRLWNAKSGSLIKDYIGHGYEISDIDVSPNNSHLASVGGDRSVFYWDVSTGSILRRFSGHTGQINSCGFNSDGNLLISGSFDASLRIWDIKSQQRLPIQIFQDARDSITSVIVSSSEIISGSVDGHVRTYDVRMGRLTQDYFEDPVISIHLLKDTKTMAVATLNSTIRLIDRQNGEMLQKFTGHRASNYQSRICMSYDEAQVLAGDEDGLLWAWDLESGKKNLAMSFEAHSKHITCVRCHPKANQFITAAADGCAKIWTMPSS</sequence>
<dbReference type="PANTHER" id="PTHR22842:SF3">
    <property type="entry name" value="WD REPEAT DOMAIN-CONTAINING PROTEIN 83"/>
    <property type="match status" value="1"/>
</dbReference>
<dbReference type="InterPro" id="IPR001680">
    <property type="entry name" value="WD40_rpt"/>
</dbReference>
<keyword evidence="3 6" id="KW-0853">WD repeat</keyword>
<evidence type="ECO:0000256" key="1">
    <source>
        <dbReference type="ARBA" id="ARBA00004496"/>
    </source>
</evidence>
<keyword evidence="8" id="KW-1185">Reference proteome</keyword>
<dbReference type="SMART" id="SM00320">
    <property type="entry name" value="WD40"/>
    <property type="match status" value="7"/>
</dbReference>
<name>A0A9Q3HP29_9BASI</name>
<gene>
    <name evidence="7" type="ORF">O181_049784</name>
</gene>
<evidence type="ECO:0000256" key="4">
    <source>
        <dbReference type="ARBA" id="ARBA00022737"/>
    </source>
</evidence>
<dbReference type="InterPro" id="IPR019775">
    <property type="entry name" value="WD40_repeat_CS"/>
</dbReference>
<proteinExistence type="inferred from homology"/>
<evidence type="ECO:0000256" key="5">
    <source>
        <dbReference type="ARBA" id="ARBA00038145"/>
    </source>
</evidence>
<dbReference type="PROSITE" id="PS50294">
    <property type="entry name" value="WD_REPEATS_REGION"/>
    <property type="match status" value="4"/>
</dbReference>
<dbReference type="GO" id="GO:0005737">
    <property type="term" value="C:cytoplasm"/>
    <property type="evidence" value="ECO:0007669"/>
    <property type="project" value="UniProtKB-SubCell"/>
</dbReference>
<feature type="repeat" description="WD" evidence="6">
    <location>
        <begin position="57"/>
        <end position="98"/>
    </location>
</feature>
<reference evidence="7" key="1">
    <citation type="submission" date="2021-03" db="EMBL/GenBank/DDBJ databases">
        <title>Draft genome sequence of rust myrtle Austropuccinia psidii MF-1, a brazilian biotype.</title>
        <authorList>
            <person name="Quecine M.C."/>
            <person name="Pachon D.M.R."/>
            <person name="Bonatelli M.L."/>
            <person name="Correr F.H."/>
            <person name="Franceschini L.M."/>
            <person name="Leite T.F."/>
            <person name="Margarido G.R.A."/>
            <person name="Almeida C.A."/>
            <person name="Ferrarezi J.A."/>
            <person name="Labate C.A."/>
        </authorList>
    </citation>
    <scope>NUCLEOTIDE SEQUENCE</scope>
    <source>
        <strain evidence="7">MF-1</strain>
    </source>
</reference>
<dbReference type="InterPro" id="IPR015943">
    <property type="entry name" value="WD40/YVTN_repeat-like_dom_sf"/>
</dbReference>
<dbReference type="CDD" id="cd00200">
    <property type="entry name" value="WD40"/>
    <property type="match status" value="1"/>
</dbReference>
<dbReference type="EMBL" id="AVOT02021318">
    <property type="protein sequence ID" value="MBW0510069.1"/>
    <property type="molecule type" value="Genomic_DNA"/>
</dbReference>
<dbReference type="InterPro" id="IPR036322">
    <property type="entry name" value="WD40_repeat_dom_sf"/>
</dbReference>
<evidence type="ECO:0000313" key="7">
    <source>
        <dbReference type="EMBL" id="MBW0510069.1"/>
    </source>
</evidence>
<keyword evidence="4" id="KW-0677">Repeat</keyword>
<evidence type="ECO:0008006" key="9">
    <source>
        <dbReference type="Google" id="ProtNLM"/>
    </source>
</evidence>
<dbReference type="InterPro" id="IPR020472">
    <property type="entry name" value="WD40_PAC1"/>
</dbReference>
<dbReference type="SUPFAM" id="SSF50978">
    <property type="entry name" value="WD40 repeat-like"/>
    <property type="match status" value="1"/>
</dbReference>
<accession>A0A9Q3HP29</accession>
<dbReference type="PANTHER" id="PTHR22842">
    <property type="entry name" value="WD40 REPEAT PROTEIN"/>
    <property type="match status" value="1"/>
</dbReference>
<dbReference type="PROSITE" id="PS50082">
    <property type="entry name" value="WD_REPEATS_2"/>
    <property type="match status" value="4"/>
</dbReference>
<organism evidence="7 8">
    <name type="scientific">Austropuccinia psidii MF-1</name>
    <dbReference type="NCBI Taxonomy" id="1389203"/>
    <lineage>
        <taxon>Eukaryota</taxon>
        <taxon>Fungi</taxon>
        <taxon>Dikarya</taxon>
        <taxon>Basidiomycota</taxon>
        <taxon>Pucciniomycotina</taxon>
        <taxon>Pucciniomycetes</taxon>
        <taxon>Pucciniales</taxon>
        <taxon>Sphaerophragmiaceae</taxon>
        <taxon>Austropuccinia</taxon>
    </lineage>
</organism>
<dbReference type="OrthoDB" id="1068471at2759"/>
<feature type="repeat" description="WD" evidence="6">
    <location>
        <begin position="15"/>
        <end position="56"/>
    </location>
</feature>
<dbReference type="GO" id="GO:0000398">
    <property type="term" value="P:mRNA splicing, via spliceosome"/>
    <property type="evidence" value="ECO:0007669"/>
    <property type="project" value="TreeGrafter"/>
</dbReference>
<dbReference type="AlphaFoldDB" id="A0A9Q3HP29"/>
<protein>
    <recommendedName>
        <fullName evidence="9">Anaphase-promoting complex subunit 4 WD40 domain-containing protein</fullName>
    </recommendedName>
</protein>
<keyword evidence="2" id="KW-0963">Cytoplasm</keyword>
<feature type="repeat" description="WD" evidence="6">
    <location>
        <begin position="269"/>
        <end position="305"/>
    </location>
</feature>
<evidence type="ECO:0000256" key="3">
    <source>
        <dbReference type="ARBA" id="ARBA00022574"/>
    </source>
</evidence>
<dbReference type="PRINTS" id="PR00320">
    <property type="entry name" value="GPROTEINBRPT"/>
</dbReference>
<dbReference type="InterPro" id="IPR051980">
    <property type="entry name" value="WD_repeat_MORG1"/>
</dbReference>
<evidence type="ECO:0000256" key="6">
    <source>
        <dbReference type="PROSITE-ProRule" id="PRU00221"/>
    </source>
</evidence>
<dbReference type="Gene3D" id="2.130.10.10">
    <property type="entry name" value="YVTN repeat-like/Quinoprotein amine dehydrogenase"/>
    <property type="match status" value="2"/>
</dbReference>
<feature type="repeat" description="WD" evidence="6">
    <location>
        <begin position="99"/>
        <end position="140"/>
    </location>
</feature>
<evidence type="ECO:0000313" key="8">
    <source>
        <dbReference type="Proteomes" id="UP000765509"/>
    </source>
</evidence>
<dbReference type="InterPro" id="IPR018391">
    <property type="entry name" value="PQQ_b-propeller_rpt"/>
</dbReference>
<dbReference type="PROSITE" id="PS00678">
    <property type="entry name" value="WD_REPEATS_1"/>
    <property type="match status" value="2"/>
</dbReference>
<dbReference type="GO" id="GO:0071013">
    <property type="term" value="C:catalytic step 2 spliceosome"/>
    <property type="evidence" value="ECO:0007669"/>
    <property type="project" value="TreeGrafter"/>
</dbReference>